<dbReference type="InterPro" id="IPR042160">
    <property type="entry name" value="HD-Zip_IV"/>
</dbReference>
<dbReference type="EMBL" id="JABFAB010000006">
    <property type="protein sequence ID" value="MBA0650023.1"/>
    <property type="molecule type" value="Genomic_DNA"/>
</dbReference>
<evidence type="ECO:0000259" key="14">
    <source>
        <dbReference type="PROSITE" id="PS50848"/>
    </source>
</evidence>
<comment type="subcellular location">
    <subcellularLocation>
        <location evidence="1 9 10">Nucleus</location>
    </subcellularLocation>
</comment>
<dbReference type="InterPro" id="IPR001356">
    <property type="entry name" value="HD"/>
</dbReference>
<feature type="domain" description="START" evidence="14">
    <location>
        <begin position="249"/>
        <end position="484"/>
    </location>
</feature>
<dbReference type="Proteomes" id="UP000593573">
    <property type="component" value="Unassembled WGS sequence"/>
</dbReference>
<evidence type="ECO:0000313" key="15">
    <source>
        <dbReference type="EMBL" id="MBA0650023.1"/>
    </source>
</evidence>
<feature type="DNA-binding region" description="Homeobox" evidence="9">
    <location>
        <begin position="53"/>
        <end position="112"/>
    </location>
</feature>
<evidence type="ECO:0008006" key="17">
    <source>
        <dbReference type="Google" id="ProtNLM"/>
    </source>
</evidence>
<keyword evidence="16" id="KW-1185">Reference proteome</keyword>
<keyword evidence="5 9" id="KW-0238">DNA-binding</keyword>
<dbReference type="Gene3D" id="1.10.10.60">
    <property type="entry name" value="Homeodomain-like"/>
    <property type="match status" value="1"/>
</dbReference>
<comment type="similarity">
    <text evidence="2">Belongs to the HD-ZIP homeobox family. Class IV subfamily.</text>
</comment>
<keyword evidence="4 11" id="KW-0175">Coiled coil</keyword>
<keyword evidence="8 9" id="KW-0539">Nucleus</keyword>
<dbReference type="CDD" id="cd00086">
    <property type="entry name" value="homeodomain"/>
    <property type="match status" value="1"/>
</dbReference>
<dbReference type="SMART" id="SM00234">
    <property type="entry name" value="START"/>
    <property type="match status" value="1"/>
</dbReference>
<dbReference type="InterPro" id="IPR009057">
    <property type="entry name" value="Homeodomain-like_sf"/>
</dbReference>
<evidence type="ECO:0000256" key="11">
    <source>
        <dbReference type="SAM" id="Coils"/>
    </source>
</evidence>
<keyword evidence="7" id="KW-0804">Transcription</keyword>
<dbReference type="PROSITE" id="PS00027">
    <property type="entry name" value="HOMEOBOX_1"/>
    <property type="match status" value="1"/>
</dbReference>
<evidence type="ECO:0000256" key="1">
    <source>
        <dbReference type="ARBA" id="ARBA00004123"/>
    </source>
</evidence>
<dbReference type="GO" id="GO:0003677">
    <property type="term" value="F:DNA binding"/>
    <property type="evidence" value="ECO:0007669"/>
    <property type="project" value="UniProtKB-UniRule"/>
</dbReference>
<proteinExistence type="inferred from homology"/>
<evidence type="ECO:0000256" key="9">
    <source>
        <dbReference type="PROSITE-ProRule" id="PRU00108"/>
    </source>
</evidence>
<feature type="domain" description="Homeobox" evidence="13">
    <location>
        <begin position="51"/>
        <end position="111"/>
    </location>
</feature>
<evidence type="ECO:0000259" key="13">
    <source>
        <dbReference type="PROSITE" id="PS50071"/>
    </source>
</evidence>
<evidence type="ECO:0000256" key="8">
    <source>
        <dbReference type="ARBA" id="ARBA00023242"/>
    </source>
</evidence>
<dbReference type="GO" id="GO:0005634">
    <property type="term" value="C:nucleus"/>
    <property type="evidence" value="ECO:0007669"/>
    <property type="project" value="UniProtKB-SubCell"/>
</dbReference>
<evidence type="ECO:0000256" key="7">
    <source>
        <dbReference type="ARBA" id="ARBA00023163"/>
    </source>
</evidence>
<name>A0A7J8UHX9_9ROSI</name>
<evidence type="ECO:0000256" key="3">
    <source>
        <dbReference type="ARBA" id="ARBA00023015"/>
    </source>
</evidence>
<dbReference type="SUPFAM" id="SSF55961">
    <property type="entry name" value="Bet v1-like"/>
    <property type="match status" value="1"/>
</dbReference>
<comment type="caution">
    <text evidence="15">The sequence shown here is derived from an EMBL/GenBank/DDBJ whole genome shotgun (WGS) entry which is preliminary data.</text>
</comment>
<dbReference type="PANTHER" id="PTHR45654:SF107">
    <property type="entry name" value="HOMEOBOX-LEUCINE ZIPPER PROTEIN ANTHOCYANINLESS 2-LIKE ISOFORM X1"/>
    <property type="match status" value="1"/>
</dbReference>
<keyword evidence="6 9" id="KW-0371">Homeobox</keyword>
<sequence length="503" mass="56602">MASHGELRLIGENYDPGFIGMMKEDDGYGSSDDFEGALGNDQDTADNGRPPKKKKKFHRHNPHQIHELESFFKECPHPDEKQRRELSRRLALESKQIKFWFQNRRTQMKTQLERHENVFLKQENDKLRAENDLLRQAIASAICNNCGVPAVPDEISYEPSQLMIENSRLKDELNRARALTDKFLGRHLSSSSANPSPSPSHGLNSNVEVVVRRTGFCGLNNGSTSLPMGFEFGHGATIPLMNPSFAYEMPYDKSALVDVALAAMDELIKMAQMGNPLWIKGFGDGMETLNLEEYKRTFSSFIGMKPSGFTTEATRETAMVPLRGLALVDTLMDANRWAEMFPCMISRAVTIDVLSSGKGVTRDNALQLMEAEFQVLSPLVPIRQIQFIRFCKQHSDSVWAIVDVSINLSNAANALMFANCRRLPSGCVIQDMDSKYSKVTWVEHSEYDESTVHHLLRPLLSSGFGFGAQRWIATLRRQYSSLAQLMSPDIHGEDINTGFPLFI</sequence>
<dbReference type="GO" id="GO:0000981">
    <property type="term" value="F:DNA-binding transcription factor activity, RNA polymerase II-specific"/>
    <property type="evidence" value="ECO:0007669"/>
    <property type="project" value="InterPro"/>
</dbReference>
<feature type="coiled-coil region" evidence="11">
    <location>
        <begin position="112"/>
        <end position="144"/>
    </location>
</feature>
<protein>
    <recommendedName>
        <fullName evidence="17">Homeobox-leucine zipper protein ANTHOCYANINLESS 2-like</fullName>
    </recommendedName>
</protein>
<dbReference type="PROSITE" id="PS50848">
    <property type="entry name" value="START"/>
    <property type="match status" value="1"/>
</dbReference>
<feature type="compositionally biased region" description="Basic residues" evidence="12">
    <location>
        <begin position="50"/>
        <end position="61"/>
    </location>
</feature>
<dbReference type="GO" id="GO:0008289">
    <property type="term" value="F:lipid binding"/>
    <property type="evidence" value="ECO:0007669"/>
    <property type="project" value="InterPro"/>
</dbReference>
<dbReference type="AlphaFoldDB" id="A0A7J8UHX9"/>
<evidence type="ECO:0000256" key="5">
    <source>
        <dbReference type="ARBA" id="ARBA00023125"/>
    </source>
</evidence>
<keyword evidence="3" id="KW-0805">Transcription regulation</keyword>
<evidence type="ECO:0000313" key="16">
    <source>
        <dbReference type="Proteomes" id="UP000593573"/>
    </source>
</evidence>
<dbReference type="FunFam" id="1.10.10.60:FF:000229">
    <property type="entry name" value="Homeobox-leucine zipper protein HDG1"/>
    <property type="match status" value="1"/>
</dbReference>
<dbReference type="Pfam" id="PF00046">
    <property type="entry name" value="Homeodomain"/>
    <property type="match status" value="1"/>
</dbReference>
<evidence type="ECO:0000256" key="2">
    <source>
        <dbReference type="ARBA" id="ARBA00006789"/>
    </source>
</evidence>
<reference evidence="15 16" key="1">
    <citation type="journal article" date="2019" name="Genome Biol. Evol.">
        <title>Insights into the evolution of the New World diploid cottons (Gossypium, subgenus Houzingenia) based on genome sequencing.</title>
        <authorList>
            <person name="Grover C.E."/>
            <person name="Arick M.A. 2nd"/>
            <person name="Thrash A."/>
            <person name="Conover J.L."/>
            <person name="Sanders W.S."/>
            <person name="Peterson D.G."/>
            <person name="Frelichowski J.E."/>
            <person name="Scheffler J.A."/>
            <person name="Scheffler B.E."/>
            <person name="Wendel J.F."/>
        </authorList>
    </citation>
    <scope>NUCLEOTIDE SEQUENCE [LARGE SCALE GENOMIC DNA]</scope>
    <source>
        <strain evidence="15">57</strain>
        <tissue evidence="15">Leaf</tissue>
    </source>
</reference>
<evidence type="ECO:0000256" key="4">
    <source>
        <dbReference type="ARBA" id="ARBA00023054"/>
    </source>
</evidence>
<accession>A0A7J8UHX9</accession>
<dbReference type="SUPFAM" id="SSF46689">
    <property type="entry name" value="Homeodomain-like"/>
    <property type="match status" value="1"/>
</dbReference>
<dbReference type="InterPro" id="IPR017970">
    <property type="entry name" value="Homeobox_CS"/>
</dbReference>
<dbReference type="Pfam" id="PF01852">
    <property type="entry name" value="START"/>
    <property type="match status" value="1"/>
</dbReference>
<dbReference type="InterPro" id="IPR002913">
    <property type="entry name" value="START_lipid-bd_dom"/>
</dbReference>
<dbReference type="CDD" id="cd08875">
    <property type="entry name" value="START_ArGLABRA2_like"/>
    <property type="match status" value="1"/>
</dbReference>
<dbReference type="SMART" id="SM00389">
    <property type="entry name" value="HOX"/>
    <property type="match status" value="1"/>
</dbReference>
<organism evidence="15 16">
    <name type="scientific">Gossypium klotzschianum</name>
    <dbReference type="NCBI Taxonomy" id="34286"/>
    <lineage>
        <taxon>Eukaryota</taxon>
        <taxon>Viridiplantae</taxon>
        <taxon>Streptophyta</taxon>
        <taxon>Embryophyta</taxon>
        <taxon>Tracheophyta</taxon>
        <taxon>Spermatophyta</taxon>
        <taxon>Magnoliopsida</taxon>
        <taxon>eudicotyledons</taxon>
        <taxon>Gunneridae</taxon>
        <taxon>Pentapetalae</taxon>
        <taxon>rosids</taxon>
        <taxon>malvids</taxon>
        <taxon>Malvales</taxon>
        <taxon>Malvaceae</taxon>
        <taxon>Malvoideae</taxon>
        <taxon>Gossypium</taxon>
    </lineage>
</organism>
<feature type="region of interest" description="Disordered" evidence="12">
    <location>
        <begin position="25"/>
        <end position="61"/>
    </location>
</feature>
<dbReference type="PANTHER" id="PTHR45654">
    <property type="entry name" value="HOMEOBOX-LEUCINE ZIPPER PROTEIN MERISTEM L1"/>
    <property type="match status" value="1"/>
</dbReference>
<evidence type="ECO:0000256" key="10">
    <source>
        <dbReference type="RuleBase" id="RU000682"/>
    </source>
</evidence>
<dbReference type="PROSITE" id="PS50071">
    <property type="entry name" value="HOMEOBOX_2"/>
    <property type="match status" value="1"/>
</dbReference>
<evidence type="ECO:0000256" key="6">
    <source>
        <dbReference type="ARBA" id="ARBA00023155"/>
    </source>
</evidence>
<gene>
    <name evidence="15" type="ORF">Goklo_017514</name>
</gene>
<dbReference type="OrthoDB" id="6159439at2759"/>
<evidence type="ECO:0000256" key="12">
    <source>
        <dbReference type="SAM" id="MobiDB-lite"/>
    </source>
</evidence>